<evidence type="ECO:0000256" key="3">
    <source>
        <dbReference type="ARBA" id="ARBA00012438"/>
    </source>
</evidence>
<feature type="region of interest" description="Disordered" evidence="7">
    <location>
        <begin position="108"/>
        <end position="132"/>
    </location>
</feature>
<dbReference type="Gene3D" id="3.30.565.10">
    <property type="entry name" value="Histidine kinase-like ATPase, C-terminal domain"/>
    <property type="match status" value="1"/>
</dbReference>
<dbReference type="GO" id="GO:0005886">
    <property type="term" value="C:plasma membrane"/>
    <property type="evidence" value="ECO:0007669"/>
    <property type="project" value="UniProtKB-SubCell"/>
</dbReference>
<proteinExistence type="predicted"/>
<name>A0A087A1W4_9BIFI</name>
<evidence type="ECO:0000256" key="5">
    <source>
        <dbReference type="ARBA" id="ARBA00022777"/>
    </source>
</evidence>
<dbReference type="EC" id="2.7.13.3" evidence="3"/>
<comment type="caution">
    <text evidence="9">The sequence shown here is derived from an EMBL/GenBank/DDBJ whole genome shotgun (WGS) entry which is preliminary data.</text>
</comment>
<dbReference type="InterPro" id="IPR003661">
    <property type="entry name" value="HisK_dim/P_dom"/>
</dbReference>
<evidence type="ECO:0000256" key="1">
    <source>
        <dbReference type="ARBA" id="ARBA00000085"/>
    </source>
</evidence>
<dbReference type="eggNOG" id="COG0642">
    <property type="taxonomic scope" value="Bacteria"/>
</dbReference>
<dbReference type="InterPro" id="IPR036097">
    <property type="entry name" value="HisK_dim/P_sf"/>
</dbReference>
<dbReference type="Pfam" id="PF02518">
    <property type="entry name" value="HATPase_c"/>
    <property type="match status" value="1"/>
</dbReference>
<dbReference type="CDD" id="cd00075">
    <property type="entry name" value="HATPase"/>
    <property type="match status" value="1"/>
</dbReference>
<dbReference type="AlphaFoldDB" id="A0A087A1W4"/>
<dbReference type="SMART" id="SM00388">
    <property type="entry name" value="HisKA"/>
    <property type="match status" value="1"/>
</dbReference>
<sequence length="333" mass="36039">MVMVGLLVGLVAGIAIGAALYGREMRRMARFLRERPAGSNARLVVELPGGASRELARAINAQLDAIQSERIAAMAKTQEFQRDLSSLAHDVRTPLMGAQGHIQLAMDGNRPARDGGEVPSASSAGQDAERERHLRAALQRMDDMRGLLDQLFAYARANDPDRTLDLEPVAVQPLVAEVLVGHYPEFEERGWEPTVDFDDELFTLEADRTALRRIVDNLVTNALRHGSGAPTISQHGGVIAFANPVAARTAADLDPDRLFDRFYQADDARGKQGSGLGLAVAQSLACAMRLRLDAALQRDDAAGDGLATDCRYSLVIRLQRQSDPESLAIASGH</sequence>
<dbReference type="CDD" id="cd00082">
    <property type="entry name" value="HisKA"/>
    <property type="match status" value="1"/>
</dbReference>
<dbReference type="PANTHER" id="PTHR42878">
    <property type="entry name" value="TWO-COMPONENT HISTIDINE KINASE"/>
    <property type="match status" value="1"/>
</dbReference>
<dbReference type="SUPFAM" id="SSF55874">
    <property type="entry name" value="ATPase domain of HSP90 chaperone/DNA topoisomerase II/histidine kinase"/>
    <property type="match status" value="1"/>
</dbReference>
<dbReference type="PROSITE" id="PS50109">
    <property type="entry name" value="HIS_KIN"/>
    <property type="match status" value="1"/>
</dbReference>
<organism evidence="9 10">
    <name type="scientific">Bifidobacterium biavatii DSM 23969</name>
    <dbReference type="NCBI Taxonomy" id="1437608"/>
    <lineage>
        <taxon>Bacteria</taxon>
        <taxon>Bacillati</taxon>
        <taxon>Actinomycetota</taxon>
        <taxon>Actinomycetes</taxon>
        <taxon>Bifidobacteriales</taxon>
        <taxon>Bifidobacteriaceae</taxon>
        <taxon>Bifidobacterium</taxon>
    </lineage>
</organism>
<keyword evidence="5 9" id="KW-0418">Kinase</keyword>
<keyword evidence="4 9" id="KW-0808">Transferase</keyword>
<dbReference type="RefSeq" id="WP_081891854.1">
    <property type="nucleotide sequence ID" value="NZ_JDUU01000006.1"/>
</dbReference>
<dbReference type="GO" id="GO:0000156">
    <property type="term" value="F:phosphorelay response regulator activity"/>
    <property type="evidence" value="ECO:0007669"/>
    <property type="project" value="TreeGrafter"/>
</dbReference>
<evidence type="ECO:0000256" key="6">
    <source>
        <dbReference type="ARBA" id="ARBA00039401"/>
    </source>
</evidence>
<dbReference type="SMART" id="SM00387">
    <property type="entry name" value="HATPase_c"/>
    <property type="match status" value="1"/>
</dbReference>
<dbReference type="OrthoDB" id="9806130at2"/>
<dbReference type="Gene3D" id="1.10.287.130">
    <property type="match status" value="1"/>
</dbReference>
<dbReference type="InterPro" id="IPR005467">
    <property type="entry name" value="His_kinase_dom"/>
</dbReference>
<dbReference type="Proteomes" id="UP000029108">
    <property type="component" value="Unassembled WGS sequence"/>
</dbReference>
<gene>
    <name evidence="9" type="ORF">BBIA_0448</name>
</gene>
<evidence type="ECO:0000313" key="9">
    <source>
        <dbReference type="EMBL" id="KFI52764.1"/>
    </source>
</evidence>
<dbReference type="InterPro" id="IPR050351">
    <property type="entry name" value="BphY/WalK/GraS-like"/>
</dbReference>
<feature type="domain" description="Histidine kinase" evidence="8">
    <location>
        <begin position="86"/>
        <end position="316"/>
    </location>
</feature>
<dbReference type="GO" id="GO:0007234">
    <property type="term" value="P:osmosensory signaling via phosphorelay pathway"/>
    <property type="evidence" value="ECO:0007669"/>
    <property type="project" value="TreeGrafter"/>
</dbReference>
<dbReference type="GO" id="GO:0030295">
    <property type="term" value="F:protein kinase activator activity"/>
    <property type="evidence" value="ECO:0007669"/>
    <property type="project" value="TreeGrafter"/>
</dbReference>
<evidence type="ECO:0000256" key="4">
    <source>
        <dbReference type="ARBA" id="ARBA00022679"/>
    </source>
</evidence>
<protein>
    <recommendedName>
        <fullName evidence="6">Sensor-like histidine kinase SenX3</fullName>
        <ecNumber evidence="3">2.7.13.3</ecNumber>
    </recommendedName>
</protein>
<dbReference type="Pfam" id="PF00512">
    <property type="entry name" value="HisKA"/>
    <property type="match status" value="1"/>
</dbReference>
<dbReference type="EMBL" id="JGYN01000004">
    <property type="protein sequence ID" value="KFI52764.1"/>
    <property type="molecule type" value="Genomic_DNA"/>
</dbReference>
<reference evidence="9 10" key="1">
    <citation type="submission" date="2014-03" db="EMBL/GenBank/DDBJ databases">
        <title>Genomics of Bifidobacteria.</title>
        <authorList>
            <person name="Ventura M."/>
            <person name="Milani C."/>
            <person name="Lugli G.A."/>
        </authorList>
    </citation>
    <scope>NUCLEOTIDE SEQUENCE [LARGE SCALE GENOMIC DNA]</scope>
    <source>
        <strain evidence="9 10">DSM 23969</strain>
    </source>
</reference>
<keyword evidence="10" id="KW-1185">Reference proteome</keyword>
<comment type="subcellular location">
    <subcellularLocation>
        <location evidence="2">Cell membrane</location>
    </subcellularLocation>
</comment>
<dbReference type="InterPro" id="IPR003594">
    <property type="entry name" value="HATPase_dom"/>
</dbReference>
<evidence type="ECO:0000259" key="8">
    <source>
        <dbReference type="PROSITE" id="PS50109"/>
    </source>
</evidence>
<evidence type="ECO:0000256" key="7">
    <source>
        <dbReference type="SAM" id="MobiDB-lite"/>
    </source>
</evidence>
<accession>A0A087A1W4</accession>
<dbReference type="STRING" id="1437608.GCA_000771645_02311"/>
<dbReference type="PANTHER" id="PTHR42878:SF12">
    <property type="entry name" value="SENSOR HISTIDINE KINASE YCBM"/>
    <property type="match status" value="1"/>
</dbReference>
<comment type="catalytic activity">
    <reaction evidence="1">
        <text>ATP + protein L-histidine = ADP + protein N-phospho-L-histidine.</text>
        <dbReference type="EC" id="2.7.13.3"/>
    </reaction>
</comment>
<evidence type="ECO:0000256" key="2">
    <source>
        <dbReference type="ARBA" id="ARBA00004236"/>
    </source>
</evidence>
<evidence type="ECO:0000313" key="10">
    <source>
        <dbReference type="Proteomes" id="UP000029108"/>
    </source>
</evidence>
<dbReference type="SUPFAM" id="SSF47384">
    <property type="entry name" value="Homodimeric domain of signal transducing histidine kinase"/>
    <property type="match status" value="1"/>
</dbReference>
<dbReference type="GO" id="GO:0000155">
    <property type="term" value="F:phosphorelay sensor kinase activity"/>
    <property type="evidence" value="ECO:0007669"/>
    <property type="project" value="InterPro"/>
</dbReference>
<dbReference type="InterPro" id="IPR036890">
    <property type="entry name" value="HATPase_C_sf"/>
</dbReference>